<dbReference type="RefSeq" id="WP_098176182.1">
    <property type="nucleotide sequence ID" value="NZ_NUEQ01000022.1"/>
</dbReference>
<dbReference type="PANTHER" id="PTHR43143:SF1">
    <property type="entry name" value="SERINE_THREONINE-PROTEIN PHOSPHATASE CPPED1"/>
    <property type="match status" value="1"/>
</dbReference>
<dbReference type="InterPro" id="IPR013783">
    <property type="entry name" value="Ig-like_fold"/>
</dbReference>
<dbReference type="InterPro" id="IPR029052">
    <property type="entry name" value="Metallo-depent_PP-like"/>
</dbReference>
<accession>A0AAX0S1P8</accession>
<dbReference type="Proteomes" id="UP000220106">
    <property type="component" value="Unassembled WGS sequence"/>
</dbReference>
<dbReference type="AlphaFoldDB" id="A0AAX0S1P8"/>
<gene>
    <name evidence="2" type="ORF">CN689_12925</name>
</gene>
<dbReference type="PANTHER" id="PTHR43143">
    <property type="entry name" value="METALLOPHOSPHOESTERASE, CALCINEURIN SUPERFAMILY"/>
    <property type="match status" value="1"/>
</dbReference>
<reference evidence="2 3" key="1">
    <citation type="submission" date="2017-09" db="EMBL/GenBank/DDBJ databases">
        <title>Large-scale bioinformatics analysis of Bacillus genomes uncovers conserved roles of natural products in bacterial physiology.</title>
        <authorList>
            <consortium name="Agbiome Team Llc"/>
            <person name="Bleich R.M."/>
            <person name="Kirk G.J."/>
            <person name="Santa Maria K.C."/>
            <person name="Allen S.E."/>
            <person name="Farag S."/>
            <person name="Shank E.A."/>
            <person name="Bowers A."/>
        </authorList>
    </citation>
    <scope>NUCLEOTIDE SEQUENCE [LARGE SCALE GENOMIC DNA]</scope>
    <source>
        <strain evidence="2 3">AFS003229</strain>
    </source>
</reference>
<dbReference type="InterPro" id="IPR036116">
    <property type="entry name" value="FN3_sf"/>
</dbReference>
<sequence length="469" mass="52878">MKDEKLKNETEKLSNTILEKGMDRRSFLGGTTKIAGLTLGLSLVNSLNGLEAEAASHIEKASKFGLHKNPDLVFPVISDVHMLKSGTTDLQKLGSALHQLNELVPKQDALVVVGDLTENGFSEEYDRFMALYNAKKQTQAASLFAIGNHDYWNGLSVTDAQKLFLKKMGMESIFYHKVIKGFHFIVLGTENGKTEGYFSEQQIAWLGEQLQQAKQDDPKKPIFVFLHQPIKNTVYGSEWGFEVNRELLYNTLKEYPQVITFSGHTHYPLDEPRAIHQKDFTSVATASLKNMWVEAGYLQGELPKGSETFSQGIIVEVHGNKVNIHRRDFNQNNWIGEPWVIDYPAKKNTFKYTEMREQVKPHFPKGASITVLDTTSTEINIMFTQANDNLLVHSYKVVAKNKQTGQIAKEFRAFSEFYKDPIPNPFVLPVKGLQPGISYDIEVYAIDSFGNMSKTFLKIEGKTKALAAL</sequence>
<dbReference type="InterPro" id="IPR006311">
    <property type="entry name" value="TAT_signal"/>
</dbReference>
<proteinExistence type="predicted"/>
<comment type="caution">
    <text evidence="2">The sequence shown here is derived from an EMBL/GenBank/DDBJ whole genome shotgun (WGS) entry which is preliminary data.</text>
</comment>
<dbReference type="SUPFAM" id="SSF49265">
    <property type="entry name" value="Fibronectin type III"/>
    <property type="match status" value="1"/>
</dbReference>
<dbReference type="PROSITE" id="PS51318">
    <property type="entry name" value="TAT"/>
    <property type="match status" value="1"/>
</dbReference>
<feature type="domain" description="Calcineurin-like phosphoesterase" evidence="1">
    <location>
        <begin position="76"/>
        <end position="268"/>
    </location>
</feature>
<evidence type="ECO:0000313" key="3">
    <source>
        <dbReference type="Proteomes" id="UP000220106"/>
    </source>
</evidence>
<dbReference type="GO" id="GO:0016787">
    <property type="term" value="F:hydrolase activity"/>
    <property type="evidence" value="ECO:0007669"/>
    <property type="project" value="InterPro"/>
</dbReference>
<protein>
    <submittedName>
        <fullName evidence="2">Phosphatase</fullName>
    </submittedName>
</protein>
<name>A0AAX0S1P8_9BACI</name>
<dbReference type="InterPro" id="IPR004843">
    <property type="entry name" value="Calcineurin-like_PHP"/>
</dbReference>
<evidence type="ECO:0000259" key="1">
    <source>
        <dbReference type="Pfam" id="PF00149"/>
    </source>
</evidence>
<organism evidence="2 3">
    <name type="scientific">Peribacillus butanolivorans</name>
    <dbReference type="NCBI Taxonomy" id="421767"/>
    <lineage>
        <taxon>Bacteria</taxon>
        <taxon>Bacillati</taxon>
        <taxon>Bacillota</taxon>
        <taxon>Bacilli</taxon>
        <taxon>Bacillales</taxon>
        <taxon>Bacillaceae</taxon>
        <taxon>Peribacillus</taxon>
    </lineage>
</organism>
<dbReference type="InterPro" id="IPR003961">
    <property type="entry name" value="FN3_dom"/>
</dbReference>
<evidence type="ECO:0000313" key="2">
    <source>
        <dbReference type="EMBL" id="PEJ32852.1"/>
    </source>
</evidence>
<dbReference type="Gene3D" id="2.60.40.10">
    <property type="entry name" value="Immunoglobulins"/>
    <property type="match status" value="1"/>
</dbReference>
<dbReference type="EMBL" id="NUEQ01000022">
    <property type="protein sequence ID" value="PEJ32852.1"/>
    <property type="molecule type" value="Genomic_DNA"/>
</dbReference>
<dbReference type="CDD" id="cd00063">
    <property type="entry name" value="FN3"/>
    <property type="match status" value="1"/>
</dbReference>
<dbReference type="SUPFAM" id="SSF56300">
    <property type="entry name" value="Metallo-dependent phosphatases"/>
    <property type="match status" value="1"/>
</dbReference>
<dbReference type="InterPro" id="IPR051918">
    <property type="entry name" value="STPP_CPPED1"/>
</dbReference>
<dbReference type="Gene3D" id="3.60.21.10">
    <property type="match status" value="1"/>
</dbReference>
<dbReference type="Pfam" id="PF00149">
    <property type="entry name" value="Metallophos"/>
    <property type="match status" value="1"/>
</dbReference>